<feature type="compositionally biased region" description="Basic and acidic residues" evidence="1">
    <location>
        <begin position="13"/>
        <end position="29"/>
    </location>
</feature>
<accession>A0A0L9VJL4</accession>
<dbReference type="EMBL" id="CM003380">
    <property type="protein sequence ID" value="KOM55092.1"/>
    <property type="molecule type" value="Genomic_DNA"/>
</dbReference>
<reference evidence="3" key="1">
    <citation type="journal article" date="2015" name="Proc. Natl. Acad. Sci. U.S.A.">
        <title>Genome sequencing of adzuki bean (Vigna angularis) provides insight into high starch and low fat accumulation and domestication.</title>
        <authorList>
            <person name="Yang K."/>
            <person name="Tian Z."/>
            <person name="Chen C."/>
            <person name="Luo L."/>
            <person name="Zhao B."/>
            <person name="Wang Z."/>
            <person name="Yu L."/>
            <person name="Li Y."/>
            <person name="Sun Y."/>
            <person name="Li W."/>
            <person name="Chen Y."/>
            <person name="Li Y."/>
            <person name="Zhang Y."/>
            <person name="Ai D."/>
            <person name="Zhao J."/>
            <person name="Shang C."/>
            <person name="Ma Y."/>
            <person name="Wu B."/>
            <person name="Wang M."/>
            <person name="Gao L."/>
            <person name="Sun D."/>
            <person name="Zhang P."/>
            <person name="Guo F."/>
            <person name="Wang W."/>
            <person name="Li Y."/>
            <person name="Wang J."/>
            <person name="Varshney R.K."/>
            <person name="Wang J."/>
            <person name="Ling H.Q."/>
            <person name="Wan P."/>
        </authorList>
    </citation>
    <scope>NUCLEOTIDE SEQUENCE</scope>
    <source>
        <strain evidence="3">cv. Jingnong 6</strain>
    </source>
</reference>
<dbReference type="AlphaFoldDB" id="A0A0L9VJL4"/>
<protein>
    <submittedName>
        <fullName evidence="2">Uncharacterized protein</fullName>
    </submittedName>
</protein>
<sequence>MLPSATLCRHHETVSSLDDHQTPASDHHPSSSPASPPVATTVTNTECERQSRESSIIIFSVFLDFHLHHETLIRLSFSTTIKLIVSREILHQISSSPSYLRFFSLRISKLSFTPPLHQKPYNHKHRSATEKLFLRL</sequence>
<evidence type="ECO:0000256" key="1">
    <source>
        <dbReference type="SAM" id="MobiDB-lite"/>
    </source>
</evidence>
<dbReference type="Gramene" id="KOM55092">
    <property type="protein sequence ID" value="KOM55092"/>
    <property type="gene ID" value="LR48_Vigan10g098400"/>
</dbReference>
<name>A0A0L9VJL4_PHAAN</name>
<feature type="compositionally biased region" description="Low complexity" evidence="1">
    <location>
        <begin position="30"/>
        <end position="43"/>
    </location>
</feature>
<evidence type="ECO:0000313" key="3">
    <source>
        <dbReference type="Proteomes" id="UP000053144"/>
    </source>
</evidence>
<dbReference type="Proteomes" id="UP000053144">
    <property type="component" value="Chromosome 10"/>
</dbReference>
<feature type="region of interest" description="Disordered" evidence="1">
    <location>
        <begin position="13"/>
        <end position="43"/>
    </location>
</feature>
<proteinExistence type="predicted"/>
<evidence type="ECO:0000313" key="2">
    <source>
        <dbReference type="EMBL" id="KOM55092.1"/>
    </source>
</evidence>
<organism evidence="2 3">
    <name type="scientific">Phaseolus angularis</name>
    <name type="common">Azuki bean</name>
    <name type="synonym">Vigna angularis</name>
    <dbReference type="NCBI Taxonomy" id="3914"/>
    <lineage>
        <taxon>Eukaryota</taxon>
        <taxon>Viridiplantae</taxon>
        <taxon>Streptophyta</taxon>
        <taxon>Embryophyta</taxon>
        <taxon>Tracheophyta</taxon>
        <taxon>Spermatophyta</taxon>
        <taxon>Magnoliopsida</taxon>
        <taxon>eudicotyledons</taxon>
        <taxon>Gunneridae</taxon>
        <taxon>Pentapetalae</taxon>
        <taxon>rosids</taxon>
        <taxon>fabids</taxon>
        <taxon>Fabales</taxon>
        <taxon>Fabaceae</taxon>
        <taxon>Papilionoideae</taxon>
        <taxon>50 kb inversion clade</taxon>
        <taxon>NPAAA clade</taxon>
        <taxon>indigoferoid/millettioid clade</taxon>
        <taxon>Phaseoleae</taxon>
        <taxon>Vigna</taxon>
    </lineage>
</organism>
<gene>
    <name evidence="2" type="ORF">LR48_Vigan10g098400</name>
</gene>